<dbReference type="Pfam" id="PF12833">
    <property type="entry name" value="HTH_18"/>
    <property type="match status" value="1"/>
</dbReference>
<dbReference type="InterPro" id="IPR050204">
    <property type="entry name" value="AraC_XylS_family_regulators"/>
</dbReference>
<dbReference type="SMART" id="SM00342">
    <property type="entry name" value="HTH_ARAC"/>
    <property type="match status" value="1"/>
</dbReference>
<dbReference type="InterPro" id="IPR009057">
    <property type="entry name" value="Homeodomain-like_sf"/>
</dbReference>
<gene>
    <name evidence="5" type="ORF">GTP69_23525</name>
</gene>
<dbReference type="InterPro" id="IPR018062">
    <property type="entry name" value="HTH_AraC-typ_CS"/>
</dbReference>
<dbReference type="InterPro" id="IPR020449">
    <property type="entry name" value="Tscrpt_reg_AraC-type_HTH"/>
</dbReference>
<sequence length="132" mass="14897">MSTQSTPLPALPENFPDRPGTLAPWQLRRVIDYLECHLPQRVELETLAALINLSQAHFSRAFKASTGLAPYQWQLYARIRRAQAMLMHSEAPLSEIAVATGFADAVHFGRTFRKLSGLTPGIWRRRRPLTCA</sequence>
<dbReference type="PROSITE" id="PS00041">
    <property type="entry name" value="HTH_ARAC_FAMILY_1"/>
    <property type="match status" value="1"/>
</dbReference>
<proteinExistence type="predicted"/>
<dbReference type="Proteomes" id="UP000642144">
    <property type="component" value="Unassembled WGS sequence"/>
</dbReference>
<dbReference type="PRINTS" id="PR00032">
    <property type="entry name" value="HTHARAC"/>
</dbReference>
<accession>A0ABW9W6Y9</accession>
<dbReference type="Gene3D" id="1.10.10.60">
    <property type="entry name" value="Homeodomain-like"/>
    <property type="match status" value="2"/>
</dbReference>
<keyword evidence="1" id="KW-0805">Transcription regulation</keyword>
<keyword evidence="2" id="KW-0238">DNA-binding</keyword>
<protein>
    <submittedName>
        <fullName evidence="5">Helix-turn-helix domain-containing protein</fullName>
    </submittedName>
</protein>
<dbReference type="PROSITE" id="PS01124">
    <property type="entry name" value="HTH_ARAC_FAMILY_2"/>
    <property type="match status" value="1"/>
</dbReference>
<evidence type="ECO:0000256" key="3">
    <source>
        <dbReference type="ARBA" id="ARBA00023163"/>
    </source>
</evidence>
<evidence type="ECO:0000259" key="4">
    <source>
        <dbReference type="PROSITE" id="PS01124"/>
    </source>
</evidence>
<evidence type="ECO:0000313" key="5">
    <source>
        <dbReference type="EMBL" id="MYN29375.1"/>
    </source>
</evidence>
<evidence type="ECO:0000256" key="1">
    <source>
        <dbReference type="ARBA" id="ARBA00023015"/>
    </source>
</evidence>
<keyword evidence="6" id="KW-1185">Reference proteome</keyword>
<evidence type="ECO:0000313" key="6">
    <source>
        <dbReference type="Proteomes" id="UP000642144"/>
    </source>
</evidence>
<dbReference type="PANTHER" id="PTHR46796:SF14">
    <property type="entry name" value="TRANSCRIPTIONAL REGULATORY PROTEIN"/>
    <property type="match status" value="1"/>
</dbReference>
<dbReference type="EMBL" id="WWCT01000022">
    <property type="protein sequence ID" value="MYN29375.1"/>
    <property type="molecule type" value="Genomic_DNA"/>
</dbReference>
<name>A0ABW9W6Y9_9BURK</name>
<keyword evidence="3" id="KW-0804">Transcription</keyword>
<dbReference type="InterPro" id="IPR018060">
    <property type="entry name" value="HTH_AraC"/>
</dbReference>
<evidence type="ECO:0000256" key="2">
    <source>
        <dbReference type="ARBA" id="ARBA00023125"/>
    </source>
</evidence>
<dbReference type="PANTHER" id="PTHR46796">
    <property type="entry name" value="HTH-TYPE TRANSCRIPTIONAL ACTIVATOR RHAS-RELATED"/>
    <property type="match status" value="1"/>
</dbReference>
<dbReference type="SUPFAM" id="SSF46689">
    <property type="entry name" value="Homeodomain-like"/>
    <property type="match status" value="2"/>
</dbReference>
<comment type="caution">
    <text evidence="5">The sequence shown here is derived from an EMBL/GenBank/DDBJ whole genome shotgun (WGS) entry which is preliminary data.</text>
</comment>
<reference evidence="5 6" key="1">
    <citation type="submission" date="2019-12" db="EMBL/GenBank/DDBJ databases">
        <title>Novel species isolated from a subtropical stream in China.</title>
        <authorList>
            <person name="Lu H."/>
        </authorList>
    </citation>
    <scope>NUCLEOTIDE SEQUENCE [LARGE SCALE GENOMIC DNA]</scope>
    <source>
        <strain evidence="5 6">CY42W</strain>
    </source>
</reference>
<feature type="domain" description="HTH araC/xylS-type" evidence="4">
    <location>
        <begin position="28"/>
        <end position="126"/>
    </location>
</feature>
<organism evidence="5 6">
    <name type="scientific">Duganella levis</name>
    <dbReference type="NCBI Taxonomy" id="2692169"/>
    <lineage>
        <taxon>Bacteria</taxon>
        <taxon>Pseudomonadati</taxon>
        <taxon>Pseudomonadota</taxon>
        <taxon>Betaproteobacteria</taxon>
        <taxon>Burkholderiales</taxon>
        <taxon>Oxalobacteraceae</taxon>
        <taxon>Telluria group</taxon>
        <taxon>Duganella</taxon>
    </lineage>
</organism>